<dbReference type="GO" id="GO:0016020">
    <property type="term" value="C:membrane"/>
    <property type="evidence" value="ECO:0007669"/>
    <property type="project" value="UniProtKB-SubCell"/>
</dbReference>
<keyword evidence="7" id="KW-1185">Reference proteome</keyword>
<dbReference type="InterPro" id="IPR007343">
    <property type="entry name" value="Uncharacterised_pept_Zn_put"/>
</dbReference>
<proteinExistence type="predicted"/>
<evidence type="ECO:0000256" key="5">
    <source>
        <dbReference type="SAM" id="Phobius"/>
    </source>
</evidence>
<dbReference type="InParanoid" id="F4BTN8"/>
<dbReference type="PANTHER" id="PTHR30168:SF0">
    <property type="entry name" value="INNER MEMBRANE PROTEIN"/>
    <property type="match status" value="1"/>
</dbReference>
<dbReference type="GeneID" id="10462381"/>
<evidence type="ECO:0000313" key="7">
    <source>
        <dbReference type="Proteomes" id="UP000007807"/>
    </source>
</evidence>
<evidence type="ECO:0000256" key="4">
    <source>
        <dbReference type="ARBA" id="ARBA00023136"/>
    </source>
</evidence>
<dbReference type="AlphaFoldDB" id="F4BTN8"/>
<evidence type="ECO:0000313" key="6">
    <source>
        <dbReference type="EMBL" id="AEB69423.1"/>
    </source>
</evidence>
<protein>
    <submittedName>
        <fullName evidence="6">Neutral zinc metallopeptidase family, putative</fullName>
    </submittedName>
</protein>
<evidence type="ECO:0000256" key="3">
    <source>
        <dbReference type="ARBA" id="ARBA00022989"/>
    </source>
</evidence>
<feature type="transmembrane region" description="Helical" evidence="5">
    <location>
        <begin position="20"/>
        <end position="43"/>
    </location>
</feature>
<keyword evidence="2 5" id="KW-0812">Transmembrane</keyword>
<dbReference type="OrthoDB" id="380021at2157"/>
<dbReference type="RefSeq" id="WP_013720444.1">
    <property type="nucleotide sequence ID" value="NC_015416.1"/>
</dbReference>
<name>F4BTN8_METSG</name>
<evidence type="ECO:0000256" key="2">
    <source>
        <dbReference type="ARBA" id="ARBA00022692"/>
    </source>
</evidence>
<dbReference type="EMBL" id="CP002565">
    <property type="protein sequence ID" value="AEB69423.1"/>
    <property type="molecule type" value="Genomic_DNA"/>
</dbReference>
<organism evidence="6 7">
    <name type="scientific">Methanothrix soehngenii (strain ATCC 5969 / DSM 3671 / JCM 10134 / NBRC 103675 / OCM 69 / GP-6)</name>
    <name type="common">Methanosaeta concilii</name>
    <dbReference type="NCBI Taxonomy" id="990316"/>
    <lineage>
        <taxon>Archaea</taxon>
        <taxon>Methanobacteriati</taxon>
        <taxon>Methanobacteriota</taxon>
        <taxon>Stenosarchaea group</taxon>
        <taxon>Methanomicrobia</taxon>
        <taxon>Methanotrichales</taxon>
        <taxon>Methanotrichaceae</taxon>
        <taxon>Methanothrix</taxon>
    </lineage>
</organism>
<dbReference type="KEGG" id="mcj:MCON_3123"/>
<dbReference type="PANTHER" id="PTHR30168">
    <property type="entry name" value="PUTATIVE MEMBRANE PROTEIN YPFJ"/>
    <property type="match status" value="1"/>
</dbReference>
<dbReference type="HOGENOM" id="CLU_059329_0_0_2"/>
<evidence type="ECO:0000256" key="1">
    <source>
        <dbReference type="ARBA" id="ARBA00004167"/>
    </source>
</evidence>
<keyword evidence="4 5" id="KW-0472">Membrane</keyword>
<sequence length="286" mass="30676">MKWRTGRKSENIEDRRSSGISGKAAGGIGGLGILLLLLISMFLGVDPGQIIQGIDSTGASSQGSQMSTEEQNESAEFVSLVLGDTEATWSDIFAEDLGRTYIEPKLVLFSGGVQSACGQASSQVGPFYCPSDQKVYLDLEFLKELQDRLGATGDFAQAYVISHEVGHHVQTLTGTLQYVDTMNKRVSQKEANELSVALELQADCYAGVWANRASQQDLILEPGDIEEGLNAASAVGDDRLQKQSQGYVVPDSFTHGTSAQRVASFRKGLESGDLFACDSSLLPPVK</sequence>
<dbReference type="Proteomes" id="UP000007807">
    <property type="component" value="Chromosome"/>
</dbReference>
<gene>
    <name evidence="6" type="ordered locus">MCON_3123</name>
</gene>
<comment type="subcellular location">
    <subcellularLocation>
        <location evidence="1">Membrane</location>
        <topology evidence="1">Single-pass membrane protein</topology>
    </subcellularLocation>
</comment>
<dbReference type="Pfam" id="PF04228">
    <property type="entry name" value="Zn_peptidase"/>
    <property type="match status" value="1"/>
</dbReference>
<accession>F4BTN8</accession>
<keyword evidence="3 5" id="KW-1133">Transmembrane helix</keyword>
<reference evidence="6 7" key="1">
    <citation type="journal article" date="2011" name="J. Bacteriol.">
        <title>Complete genome sequence of Methanosaeta concilii, a specialist in aceticlastic methanogenesis.</title>
        <authorList>
            <person name="Barber R.D."/>
            <person name="Zhang L."/>
            <person name="Harnack M."/>
            <person name="Olson M.V."/>
            <person name="Kaul R."/>
            <person name="Ingram-Smith C."/>
            <person name="Smith K.S."/>
        </authorList>
    </citation>
    <scope>NUCLEOTIDE SEQUENCE [LARGE SCALE GENOMIC DNA]</scope>
    <source>
        <strain evidence="7">ATCC 5969 / DSM 3671 / JCM 10134 / NBRC 103675 / OCM 69 / GP-6</strain>
    </source>
</reference>